<dbReference type="EMBL" id="JAPTZU010000019">
    <property type="protein sequence ID" value="MCZ2689995.1"/>
    <property type="molecule type" value="Genomic_DNA"/>
</dbReference>
<dbReference type="InterPro" id="IPR017900">
    <property type="entry name" value="4Fe4S_Fe_S_CS"/>
</dbReference>
<dbReference type="Gene3D" id="3.30.70.20">
    <property type="match status" value="1"/>
</dbReference>
<sequence>MNNLPNINYTVYHDLCTGCGICKSACPSHAIKITTKNGCFHPSINDQICKNDKGCHRCYDVCPGIGINLVKIAQINFKGTNNDALAGHYLKCFSGHSNDYSIRYHSASGGMVSQFLIYLLENNHIDGAVVTAFDKKAPLMVKSYIATTPQDILEAKSSKYSPVSLHGIIEKIKQAAGSRYVIVGLPCHIEGFRKYEALDKHYKEKIAGYFAIYCSSGRSFYLTEYIFKERGINRNALTYFAYRDNGCLGNMVARGEGIQHEERFQNYYHPLRSFFVPNRCTMCIDHYGELADVCFGDIHIAPYITDKIGVNSIIVRNPKMLQWLLEAQKAGSITLDEISVETVNKSQVMARIKKERNSTFIRINKILGFKTPQYDIDLKSSNQTKWLISYIHTCIQQFIGRNKKLWFLIPLLKKKAPKE</sequence>
<accession>A0A9Q4JLR9</accession>
<dbReference type="InterPro" id="IPR007516">
    <property type="entry name" value="Co_F420_Hydgase/DH_bsu_N"/>
</dbReference>
<keyword evidence="2" id="KW-0408">Iron</keyword>
<evidence type="ECO:0000256" key="3">
    <source>
        <dbReference type="ARBA" id="ARBA00023014"/>
    </source>
</evidence>
<feature type="domain" description="4Fe-4S ferredoxin-type" evidence="4">
    <location>
        <begin position="40"/>
        <end position="72"/>
    </location>
</feature>
<evidence type="ECO:0000313" key="6">
    <source>
        <dbReference type="Proteomes" id="UP001079672"/>
    </source>
</evidence>
<dbReference type="GO" id="GO:0052592">
    <property type="term" value="F:oxidoreductase activity, acting on CH or CH2 groups, with an iron-sulfur protein as acceptor"/>
    <property type="evidence" value="ECO:0007669"/>
    <property type="project" value="TreeGrafter"/>
</dbReference>
<dbReference type="InterPro" id="IPR045220">
    <property type="entry name" value="FRHB/FDHB/HCAR-like"/>
</dbReference>
<dbReference type="PANTHER" id="PTHR31332:SF0">
    <property type="entry name" value="7-HYDROXYMETHYL CHLOROPHYLL A REDUCTASE, CHLOROPLASTIC"/>
    <property type="match status" value="1"/>
</dbReference>
<proteinExistence type="predicted"/>
<dbReference type="PANTHER" id="PTHR31332">
    <property type="entry name" value="7-HYDROXYMETHYL CHLOROPHYLL A REDUCTASE, CHLOROPLASTIC"/>
    <property type="match status" value="1"/>
</dbReference>
<keyword evidence="1" id="KW-0479">Metal-binding</keyword>
<evidence type="ECO:0000256" key="1">
    <source>
        <dbReference type="ARBA" id="ARBA00022723"/>
    </source>
</evidence>
<dbReference type="Proteomes" id="UP001079672">
    <property type="component" value="Unassembled WGS sequence"/>
</dbReference>
<dbReference type="AlphaFoldDB" id="A0A9Q4JLR9"/>
<dbReference type="InterPro" id="IPR017896">
    <property type="entry name" value="4Fe4S_Fe-S-bd"/>
</dbReference>
<feature type="domain" description="4Fe-4S ferredoxin-type" evidence="4">
    <location>
        <begin position="7"/>
        <end position="36"/>
    </location>
</feature>
<dbReference type="PROSITE" id="PS00198">
    <property type="entry name" value="4FE4S_FER_1"/>
    <property type="match status" value="1"/>
</dbReference>
<name>A0A9Q4JLR9_BACFG</name>
<dbReference type="InterPro" id="IPR007525">
    <property type="entry name" value="FrhB_FdhB_C"/>
</dbReference>
<dbReference type="RefSeq" id="WP_165017692.1">
    <property type="nucleotide sequence ID" value="NZ_JAPTZU010000019.1"/>
</dbReference>
<keyword evidence="3" id="KW-0411">Iron-sulfur</keyword>
<evidence type="ECO:0000259" key="4">
    <source>
        <dbReference type="PROSITE" id="PS51379"/>
    </source>
</evidence>
<organism evidence="5 6">
    <name type="scientific">Bacteroides fragilis</name>
    <dbReference type="NCBI Taxonomy" id="817"/>
    <lineage>
        <taxon>Bacteria</taxon>
        <taxon>Pseudomonadati</taxon>
        <taxon>Bacteroidota</taxon>
        <taxon>Bacteroidia</taxon>
        <taxon>Bacteroidales</taxon>
        <taxon>Bacteroidaceae</taxon>
        <taxon>Bacteroides</taxon>
    </lineage>
</organism>
<evidence type="ECO:0000256" key="2">
    <source>
        <dbReference type="ARBA" id="ARBA00023004"/>
    </source>
</evidence>
<dbReference type="GO" id="GO:0046872">
    <property type="term" value="F:metal ion binding"/>
    <property type="evidence" value="ECO:0007669"/>
    <property type="project" value="UniProtKB-KW"/>
</dbReference>
<dbReference type="Pfam" id="PF04422">
    <property type="entry name" value="FrhB_FdhB_N"/>
    <property type="match status" value="1"/>
</dbReference>
<dbReference type="GO" id="GO:0051536">
    <property type="term" value="F:iron-sulfur cluster binding"/>
    <property type="evidence" value="ECO:0007669"/>
    <property type="project" value="UniProtKB-KW"/>
</dbReference>
<reference evidence="5" key="1">
    <citation type="submission" date="2022-12" db="EMBL/GenBank/DDBJ databases">
        <title>Development of a Multilocus Sequence Typing Scheme for Bacteroides fragilis Based on Whole Genome Sequencing Data and Clinical Application.</title>
        <authorList>
            <person name="Nielsen F.D."/>
            <person name="Justesen U.S."/>
        </authorList>
    </citation>
    <scope>NUCLEOTIDE SEQUENCE</scope>
    <source>
        <strain evidence="5">BF_AM_ODE_DK_2015_4</strain>
    </source>
</reference>
<dbReference type="PROSITE" id="PS51379">
    <property type="entry name" value="4FE4S_FER_2"/>
    <property type="match status" value="2"/>
</dbReference>
<gene>
    <name evidence="5" type="ORF">O1433_21095</name>
</gene>
<protein>
    <submittedName>
        <fullName evidence="5">Coenzyme F420 hydrogenase/dehydrogenase, beta subunit C-terminal domain</fullName>
    </submittedName>
</protein>
<dbReference type="SUPFAM" id="SSF54862">
    <property type="entry name" value="4Fe-4S ferredoxins"/>
    <property type="match status" value="1"/>
</dbReference>
<dbReference type="Pfam" id="PF00037">
    <property type="entry name" value="Fer4"/>
    <property type="match status" value="1"/>
</dbReference>
<evidence type="ECO:0000313" key="5">
    <source>
        <dbReference type="EMBL" id="MCZ2689995.1"/>
    </source>
</evidence>
<comment type="caution">
    <text evidence="5">The sequence shown here is derived from an EMBL/GenBank/DDBJ whole genome shotgun (WGS) entry which is preliminary data.</text>
</comment>
<dbReference type="Pfam" id="PF04432">
    <property type="entry name" value="FrhB_FdhB_C"/>
    <property type="match status" value="1"/>
</dbReference>